<name>A0A9W6BG11_9CHLO</name>
<accession>A0A9W6BG11</accession>
<feature type="compositionally biased region" description="Low complexity" evidence="1">
    <location>
        <begin position="934"/>
        <end position="944"/>
    </location>
</feature>
<feature type="compositionally biased region" description="Low complexity" evidence="1">
    <location>
        <begin position="110"/>
        <end position="122"/>
    </location>
</feature>
<protein>
    <submittedName>
        <fullName evidence="2">Uncharacterized protein</fullName>
    </submittedName>
</protein>
<evidence type="ECO:0000256" key="1">
    <source>
        <dbReference type="SAM" id="MobiDB-lite"/>
    </source>
</evidence>
<feature type="compositionally biased region" description="Gly residues" evidence="1">
    <location>
        <begin position="1403"/>
        <end position="1413"/>
    </location>
</feature>
<feature type="compositionally biased region" description="Basic and acidic residues" evidence="1">
    <location>
        <begin position="45"/>
        <end position="59"/>
    </location>
</feature>
<feature type="region of interest" description="Disordered" evidence="1">
    <location>
        <begin position="994"/>
        <end position="1025"/>
    </location>
</feature>
<feature type="compositionally biased region" description="Low complexity" evidence="1">
    <location>
        <begin position="1224"/>
        <end position="1256"/>
    </location>
</feature>
<feature type="compositionally biased region" description="Polar residues" evidence="1">
    <location>
        <begin position="800"/>
        <end position="811"/>
    </location>
</feature>
<feature type="region of interest" description="Disordered" evidence="1">
    <location>
        <begin position="1054"/>
        <end position="1102"/>
    </location>
</feature>
<feature type="compositionally biased region" description="Low complexity" evidence="1">
    <location>
        <begin position="1414"/>
        <end position="1426"/>
    </location>
</feature>
<feature type="region of interest" description="Disordered" evidence="1">
    <location>
        <begin position="97"/>
        <end position="124"/>
    </location>
</feature>
<feature type="region of interest" description="Disordered" evidence="1">
    <location>
        <begin position="1221"/>
        <end position="1317"/>
    </location>
</feature>
<feature type="compositionally biased region" description="Low complexity" evidence="1">
    <location>
        <begin position="1146"/>
        <end position="1158"/>
    </location>
</feature>
<gene>
    <name evidence="2" type="primary">PLEST009896</name>
    <name evidence="2" type="ORF">PLESTB_000465900</name>
</gene>
<feature type="compositionally biased region" description="Low complexity" evidence="1">
    <location>
        <begin position="897"/>
        <end position="912"/>
    </location>
</feature>
<feature type="region of interest" description="Disordered" evidence="1">
    <location>
        <begin position="798"/>
        <end position="866"/>
    </location>
</feature>
<feature type="region of interest" description="Disordered" evidence="1">
    <location>
        <begin position="45"/>
        <end position="80"/>
    </location>
</feature>
<feature type="region of interest" description="Disordered" evidence="1">
    <location>
        <begin position="895"/>
        <end position="945"/>
    </location>
</feature>
<evidence type="ECO:0000313" key="2">
    <source>
        <dbReference type="EMBL" id="GLC51100.1"/>
    </source>
</evidence>
<feature type="compositionally biased region" description="Low complexity" evidence="1">
    <location>
        <begin position="831"/>
        <end position="843"/>
    </location>
</feature>
<feature type="compositionally biased region" description="Basic and acidic residues" evidence="1">
    <location>
        <begin position="676"/>
        <end position="691"/>
    </location>
</feature>
<feature type="compositionally biased region" description="Basic and acidic residues" evidence="1">
    <location>
        <begin position="1456"/>
        <end position="1471"/>
    </location>
</feature>
<sequence length="1565" mass="157763">MDKASRSSGGGAAKLGTLDMQSYLEVMGRQLDEIQAQHQQFCASRPDRVGRLRSQEHAGHLAKRWSSDSQCVSRQPAGLPPEYQELLGASHCDEREALQGSPADDGGSGALRSSSGSQGGARRSLHFGDEASEAGAVLANKRTSPGGSTTTGACAKSRQDLCTFHSTSPPLAGVQKGTSGRNRATSQGPIDSPSISESTSMTQSVTPSAASSRLQTDTPGTPSTHNEQKGATPHGASRLGTVSSSRTSSMRPYAVYDARGVDHVSYATPDSRGGDYPLTASISSSSQGVWQKPHGSAASVSPSPGLSAPQGHTASRSTASDDSSPLTNVAGFGADAGNGAMSGDDDCSPYTLALPGRPFDGIDSEEDDDAQPAGVIRVSESFMAAGIVGPLCAGGAPAGPTQPQAEDGDNQQVTLQAALQPDTGFADQVPRPHSRSGPRTPLVVTSLETEEALRALLATPRFALGGSGTMGASMEGLDVPDDVLAALAKGDGMDLDAALGAAISGSLREHAAQEQSDSPLSRLAVLHQGVSGVAQMGHGRHMVLCPGALTAAPVAVPAAVAARGFDASTRNASGAGGRAAAFAGAASPGALLQGETAHPHQAERPGARVDTSIDVDRFDMLSRTIEISVDGATALSAAGLRDSGSVTCAAEAAAAQQHPQPVLYSLAPKSSVPSDKASRRNTMDGEGRHSALDGVGSRRNRLDGGCRRSTVDGCPALNEYLEEGPALGGEHPHARLYAAPASTGTAATVAGSVRFELRPVSTSPSAGAGGTGHGAAAGSMAAGRTEMFAASASPARVNRGSVNTASPSASSAVRPGGDGDMVLYGSPSQKADAAPSPGVAASPYVPPSPPPGADPAPYLTSPTVPHIGSRLQRNSRKMDEEAMAGVHRDAVTQCGQAAPGDAAGPSSGGAAALRPWSAATGAQSSSRRQLTPMAASGASGASSGVNSVHLDLSLTQAAAAAATGGGRPSATGFQQPSVVAAAAAASPTVLQRQLRTMGSQGSQHLPALHKQQSEQQQQGPPALEVPQLPAYSSFSLAGLSPPTRPVVKVASHDLGVDDTGRPLPFLPSPKDAGAAGASSPCADPTAPSADEGRASRTQLQPLGPPLAAFSRAAALAAAADVGMAAQPPAVERRSAPPLAPTTVSRAPAEGAAAAPPDACSNTRGLDFACVHEHGSIDALEDGSAGLLGAFPSHILPRRAEAAPEQEDNVAGARHAAFDHPELLQGQSPGPPSAASSAAKLSQLKARRQQQWQSQHGLQGGQPQPPGGTTPQSQRPGTLHHEEQGADAAHDHDGSGAARGWAARPASGNMGASGGTEATAARSPLTAAMGSPLLPDAVAEAISRAACSKEDAVVSGELNLGHGISGLSVAIEAGQVKWAWQTDGKGKPVPARLDATADPPPSPGGGGSGGGSGGSSPWASPAAAHGAVRGSGAEWALQQLPAPQWQRHGQLPAGAHAHTEEERGQQLADERPSVLQPRQPGGNYMGARRRSDYSVAERQLAIAGGGALPHNYALSAGGFPTQEQHQPRLPSATDGGGQPSSKAMALLRLKQQSIMRHNVQVSSVKE</sequence>
<feature type="region of interest" description="Disordered" evidence="1">
    <location>
        <begin position="1128"/>
        <end position="1159"/>
    </location>
</feature>
<feature type="compositionally biased region" description="Polar residues" evidence="1">
    <location>
        <begin position="176"/>
        <end position="225"/>
    </location>
</feature>
<feature type="region of interest" description="Disordered" evidence="1">
    <location>
        <begin position="285"/>
        <end position="370"/>
    </location>
</feature>
<organism evidence="2 3">
    <name type="scientific">Pleodorina starrii</name>
    <dbReference type="NCBI Taxonomy" id="330485"/>
    <lineage>
        <taxon>Eukaryota</taxon>
        <taxon>Viridiplantae</taxon>
        <taxon>Chlorophyta</taxon>
        <taxon>core chlorophytes</taxon>
        <taxon>Chlorophyceae</taxon>
        <taxon>CS clade</taxon>
        <taxon>Chlamydomonadales</taxon>
        <taxon>Volvocaceae</taxon>
        <taxon>Pleodorina</taxon>
    </lineage>
</organism>
<feature type="region of interest" description="Disordered" evidence="1">
    <location>
        <begin position="667"/>
        <end position="697"/>
    </location>
</feature>
<feature type="compositionally biased region" description="Pro residues" evidence="1">
    <location>
        <begin position="844"/>
        <end position="854"/>
    </location>
</feature>
<keyword evidence="3" id="KW-1185">Reference proteome</keyword>
<evidence type="ECO:0000313" key="3">
    <source>
        <dbReference type="Proteomes" id="UP001165080"/>
    </source>
</evidence>
<feature type="region of interest" description="Disordered" evidence="1">
    <location>
        <begin position="1513"/>
        <end position="1540"/>
    </location>
</feature>
<feature type="region of interest" description="Disordered" evidence="1">
    <location>
        <begin position="1381"/>
        <end position="1490"/>
    </location>
</feature>
<comment type="caution">
    <text evidence="2">The sequence shown here is derived from an EMBL/GenBank/DDBJ whole genome shotgun (WGS) entry which is preliminary data.</text>
</comment>
<feature type="compositionally biased region" description="Basic and acidic residues" evidence="1">
    <location>
        <begin position="1278"/>
        <end position="1293"/>
    </location>
</feature>
<reference evidence="2 3" key="1">
    <citation type="journal article" date="2023" name="Commun. Biol.">
        <title>Reorganization of the ancestral sex-determining regions during the evolution of trioecy in Pleodorina starrii.</title>
        <authorList>
            <person name="Takahashi K."/>
            <person name="Suzuki S."/>
            <person name="Kawai-Toyooka H."/>
            <person name="Yamamoto K."/>
            <person name="Hamaji T."/>
            <person name="Ootsuki R."/>
            <person name="Yamaguchi H."/>
            <person name="Kawachi M."/>
            <person name="Higashiyama T."/>
            <person name="Nozaki H."/>
        </authorList>
    </citation>
    <scope>NUCLEOTIDE SEQUENCE [LARGE SCALE GENOMIC DNA]</scope>
    <source>
        <strain evidence="2 3">NIES-4479</strain>
    </source>
</reference>
<feature type="compositionally biased region" description="Low complexity" evidence="1">
    <location>
        <begin position="313"/>
        <end position="324"/>
    </location>
</feature>
<dbReference type="EMBL" id="BRXU01000004">
    <property type="protein sequence ID" value="GLC51100.1"/>
    <property type="molecule type" value="Genomic_DNA"/>
</dbReference>
<feature type="compositionally biased region" description="Polar residues" evidence="1">
    <location>
        <begin position="920"/>
        <end position="929"/>
    </location>
</feature>
<proteinExistence type="predicted"/>
<feature type="region of interest" description="Disordered" evidence="1">
    <location>
        <begin position="165"/>
        <end position="248"/>
    </location>
</feature>
<feature type="compositionally biased region" description="Polar residues" evidence="1">
    <location>
        <begin position="994"/>
        <end position="1003"/>
    </location>
</feature>
<dbReference type="Proteomes" id="UP001165080">
    <property type="component" value="Unassembled WGS sequence"/>
</dbReference>